<name>K1RB66_MAGGI</name>
<dbReference type="InParanoid" id="K1RB66"/>
<proteinExistence type="predicted"/>
<evidence type="ECO:0000313" key="1">
    <source>
        <dbReference type="EMBL" id="EKC38470.1"/>
    </source>
</evidence>
<protein>
    <submittedName>
        <fullName evidence="1">Uncharacterized protein</fullName>
    </submittedName>
</protein>
<sequence length="199" mass="22678">MEQEKCVSQEKLSIVGFLKCLQGEFRVSETTGPTGKTDRKSKCPIAFHILQKSAAGISASQLHQDIDVVEFAVESDTASTVVDFCKRYECSFLGKITSKYFHIKCKEWKIRQFGGEKKLQDSAQRFYRITSKYFHIKCKEWKIRQFGGEKKLQDSAQRFYRSACCFFTCHAMNCTELSAVTDARCAIAEPEVTNAETTD</sequence>
<reference evidence="1" key="1">
    <citation type="journal article" date="2012" name="Nature">
        <title>The oyster genome reveals stress adaptation and complexity of shell formation.</title>
        <authorList>
            <person name="Zhang G."/>
            <person name="Fang X."/>
            <person name="Guo X."/>
            <person name="Li L."/>
            <person name="Luo R."/>
            <person name="Xu F."/>
            <person name="Yang P."/>
            <person name="Zhang L."/>
            <person name="Wang X."/>
            <person name="Qi H."/>
            <person name="Xiong Z."/>
            <person name="Que H."/>
            <person name="Xie Y."/>
            <person name="Holland P.W."/>
            <person name="Paps J."/>
            <person name="Zhu Y."/>
            <person name="Wu F."/>
            <person name="Chen Y."/>
            <person name="Wang J."/>
            <person name="Peng C."/>
            <person name="Meng J."/>
            <person name="Yang L."/>
            <person name="Liu J."/>
            <person name="Wen B."/>
            <person name="Zhang N."/>
            <person name="Huang Z."/>
            <person name="Zhu Q."/>
            <person name="Feng Y."/>
            <person name="Mount A."/>
            <person name="Hedgecock D."/>
            <person name="Xu Z."/>
            <person name="Liu Y."/>
            <person name="Domazet-Loso T."/>
            <person name="Du Y."/>
            <person name="Sun X."/>
            <person name="Zhang S."/>
            <person name="Liu B."/>
            <person name="Cheng P."/>
            <person name="Jiang X."/>
            <person name="Li J."/>
            <person name="Fan D."/>
            <person name="Wang W."/>
            <person name="Fu W."/>
            <person name="Wang T."/>
            <person name="Wang B."/>
            <person name="Zhang J."/>
            <person name="Peng Z."/>
            <person name="Li Y."/>
            <person name="Li N."/>
            <person name="Wang J."/>
            <person name="Chen M."/>
            <person name="He Y."/>
            <person name="Tan F."/>
            <person name="Song X."/>
            <person name="Zheng Q."/>
            <person name="Huang R."/>
            <person name="Yang H."/>
            <person name="Du X."/>
            <person name="Chen L."/>
            <person name="Yang M."/>
            <person name="Gaffney P.M."/>
            <person name="Wang S."/>
            <person name="Luo L."/>
            <person name="She Z."/>
            <person name="Ming Y."/>
            <person name="Huang W."/>
            <person name="Zhang S."/>
            <person name="Huang B."/>
            <person name="Zhang Y."/>
            <person name="Qu T."/>
            <person name="Ni P."/>
            <person name="Miao G."/>
            <person name="Wang J."/>
            <person name="Wang Q."/>
            <person name="Steinberg C.E."/>
            <person name="Wang H."/>
            <person name="Li N."/>
            <person name="Qian L."/>
            <person name="Zhang G."/>
            <person name="Li Y."/>
            <person name="Yang H."/>
            <person name="Liu X."/>
            <person name="Wang J."/>
            <person name="Yin Y."/>
            <person name="Wang J."/>
        </authorList>
    </citation>
    <scope>NUCLEOTIDE SEQUENCE [LARGE SCALE GENOMIC DNA]</scope>
    <source>
        <strain evidence="1">05x7-T-G4-1.051#20</strain>
    </source>
</reference>
<gene>
    <name evidence="1" type="ORF">CGI_10028087</name>
</gene>
<dbReference type="HOGENOM" id="CLU_1373422_0_0_1"/>
<dbReference type="AlphaFoldDB" id="K1RB66"/>
<dbReference type="EMBL" id="JH819182">
    <property type="protein sequence ID" value="EKC38470.1"/>
    <property type="molecule type" value="Genomic_DNA"/>
</dbReference>
<accession>K1RB66</accession>
<organism evidence="1">
    <name type="scientific">Magallana gigas</name>
    <name type="common">Pacific oyster</name>
    <name type="synonym">Crassostrea gigas</name>
    <dbReference type="NCBI Taxonomy" id="29159"/>
    <lineage>
        <taxon>Eukaryota</taxon>
        <taxon>Metazoa</taxon>
        <taxon>Spiralia</taxon>
        <taxon>Lophotrochozoa</taxon>
        <taxon>Mollusca</taxon>
        <taxon>Bivalvia</taxon>
        <taxon>Autobranchia</taxon>
        <taxon>Pteriomorphia</taxon>
        <taxon>Ostreida</taxon>
        <taxon>Ostreoidea</taxon>
        <taxon>Ostreidae</taxon>
        <taxon>Magallana</taxon>
    </lineage>
</organism>